<organism evidence="1 2">
    <name type="scientific">Sorangium atrum</name>
    <dbReference type="NCBI Taxonomy" id="2995308"/>
    <lineage>
        <taxon>Bacteria</taxon>
        <taxon>Pseudomonadati</taxon>
        <taxon>Myxococcota</taxon>
        <taxon>Polyangia</taxon>
        <taxon>Polyangiales</taxon>
        <taxon>Polyangiaceae</taxon>
        <taxon>Sorangium</taxon>
    </lineage>
</organism>
<comment type="caution">
    <text evidence="1">The sequence shown here is derived from an EMBL/GenBank/DDBJ whole genome shotgun (WGS) entry which is preliminary data.</text>
</comment>
<keyword evidence="2" id="KW-1185">Reference proteome</keyword>
<name>A0ABT5BXW6_9BACT</name>
<reference evidence="1 2" key="1">
    <citation type="submission" date="2023-01" db="EMBL/GenBank/DDBJ databases">
        <title>Minimal conservation of predation-associated metabolite biosynthetic gene clusters underscores biosynthetic potential of Myxococcota including descriptions for ten novel species: Archangium lansinium sp. nov., Myxococcus landrumus sp. nov., Nannocystis bai.</title>
        <authorList>
            <person name="Ahearne A."/>
            <person name="Stevens C."/>
            <person name="Dowd S."/>
        </authorList>
    </citation>
    <scope>NUCLEOTIDE SEQUENCE [LARGE SCALE GENOMIC DNA]</scope>
    <source>
        <strain evidence="1 2">WIWO2</strain>
    </source>
</reference>
<evidence type="ECO:0000313" key="2">
    <source>
        <dbReference type="Proteomes" id="UP001217485"/>
    </source>
</evidence>
<gene>
    <name evidence="1" type="ORF">POL72_14745</name>
</gene>
<dbReference type="Proteomes" id="UP001217485">
    <property type="component" value="Unassembled WGS sequence"/>
</dbReference>
<proteinExistence type="predicted"/>
<dbReference type="EMBL" id="JAQNDK010000001">
    <property type="protein sequence ID" value="MDC0678999.1"/>
    <property type="molecule type" value="Genomic_DNA"/>
</dbReference>
<sequence length="466" mass="52545">MARGWAIRVVGFVFGASVTACGGVDKSITKMVQQRPKQDSSRTIVEFYSHSSAGEATLGGISLSGCPAGTERRCAYDSDIRTVRCECECKDEVSCGSDGGIDLSDTRGRVNRPCMDGMCHSTLRCVDGICRESWCGARGQMCCLPEPPRCWDGSRCDGGECKEGFGRTRVFRDNDCVSIHQEVLTPFGDYIWRSQFNADFHGSSYAQPYWRGACGMGSGSAVIVKYWECESPSLWNGFDHNRNCISKVHRAFVALNELAFVGDFESYPDLRQWMLEGPDPKGVDSGELAMFGRRNGWLVSSGRNWNAITRKVRVETNKTYRLTGYFEGSSDLTEGYFGLRFASDNSIIGELRFGAQSGDYTPRNQYRRLSQWITVPDRTNERYRDVIVFIGYWSKGTPSWLRVDHLFLGRGEVSDGTLMYSPHQWEHSDPRPACHVLWYVRGCEHWDVWKDPADVHRVIARPTVRP</sequence>
<dbReference type="RefSeq" id="WP_272095862.1">
    <property type="nucleotide sequence ID" value="NZ_JAQNDK010000001.1"/>
</dbReference>
<evidence type="ECO:0000313" key="1">
    <source>
        <dbReference type="EMBL" id="MDC0678999.1"/>
    </source>
</evidence>
<accession>A0ABT5BXW6</accession>
<protein>
    <submittedName>
        <fullName evidence="1">Uncharacterized protein</fullName>
    </submittedName>
</protein>
<dbReference type="PROSITE" id="PS51257">
    <property type="entry name" value="PROKAR_LIPOPROTEIN"/>
    <property type="match status" value="1"/>
</dbReference>